<proteinExistence type="predicted"/>
<keyword evidence="1" id="KW-0732">Signal</keyword>
<evidence type="ECO:0000313" key="2">
    <source>
        <dbReference type="EMBL" id="PWG63722.1"/>
    </source>
</evidence>
<keyword evidence="3" id="KW-1185">Reference proteome</keyword>
<dbReference type="OrthoDB" id="7707524at2"/>
<comment type="caution">
    <text evidence="2">The sequence shown here is derived from an EMBL/GenBank/DDBJ whole genome shotgun (WGS) entry which is preliminary data.</text>
</comment>
<organism evidence="2 3">
    <name type="scientific">Sediminicurvatus halobius</name>
    <dbReference type="NCBI Taxonomy" id="2182432"/>
    <lineage>
        <taxon>Bacteria</taxon>
        <taxon>Pseudomonadati</taxon>
        <taxon>Pseudomonadota</taxon>
        <taxon>Gammaproteobacteria</taxon>
        <taxon>Chromatiales</taxon>
        <taxon>Ectothiorhodospiraceae</taxon>
        <taxon>Sediminicurvatus</taxon>
    </lineage>
</organism>
<name>A0A2U2N3Q5_9GAMM</name>
<reference evidence="2 3" key="1">
    <citation type="submission" date="2018-05" db="EMBL/GenBank/DDBJ databases">
        <title>Spiribacter halobius sp. nov., a moderately halophilic bacterium isolated from marine solar saltern.</title>
        <authorList>
            <person name="Zheng W.-S."/>
            <person name="Lu D.-C."/>
            <person name="Du Z.-J."/>
        </authorList>
    </citation>
    <scope>NUCLEOTIDE SEQUENCE [LARGE SCALE GENOMIC DNA]</scope>
    <source>
        <strain evidence="2 3">E85</strain>
    </source>
</reference>
<evidence type="ECO:0000313" key="3">
    <source>
        <dbReference type="Proteomes" id="UP000245474"/>
    </source>
</evidence>
<evidence type="ECO:0000256" key="1">
    <source>
        <dbReference type="SAM" id="SignalP"/>
    </source>
</evidence>
<accession>A0A2U2N3Q5</accession>
<feature type="signal peptide" evidence="1">
    <location>
        <begin position="1"/>
        <end position="24"/>
    </location>
</feature>
<dbReference type="AlphaFoldDB" id="A0A2U2N3Q5"/>
<dbReference type="EMBL" id="QFFI01000009">
    <property type="protein sequence ID" value="PWG63722.1"/>
    <property type="molecule type" value="Genomic_DNA"/>
</dbReference>
<feature type="chain" id="PRO_5015557920" evidence="1">
    <location>
        <begin position="25"/>
        <end position="141"/>
    </location>
</feature>
<dbReference type="RefSeq" id="WP_109677846.1">
    <property type="nucleotide sequence ID" value="NZ_CP086615.1"/>
</dbReference>
<dbReference type="Proteomes" id="UP000245474">
    <property type="component" value="Unassembled WGS sequence"/>
</dbReference>
<gene>
    <name evidence="2" type="ORF">DEM34_07540</name>
</gene>
<protein>
    <submittedName>
        <fullName evidence="2">Tat pathway signal sequence domain protein</fullName>
    </submittedName>
</protein>
<sequence length="141" mass="14806">MRFVSHLPALLVGLLLALPAVAQAQGGPVSIQLNKLEPDGDACRAYLLMENGSDSDFESLSLDLVMFDNDGIIARRLAVETAPLPAGKTSVKVFGISDLPCGEIGRVLLNGVLDCVDQTGERGDCLGRIAVDSLAGVPFIE</sequence>